<feature type="chain" id="PRO_5017440485" evidence="3">
    <location>
        <begin position="20"/>
        <end position="231"/>
    </location>
</feature>
<feature type="signal peptide" evidence="3">
    <location>
        <begin position="1"/>
        <end position="19"/>
    </location>
</feature>
<evidence type="ECO:0000256" key="1">
    <source>
        <dbReference type="ARBA" id="ARBA00022801"/>
    </source>
</evidence>
<keyword evidence="5" id="KW-1185">Reference proteome</keyword>
<evidence type="ECO:0000256" key="2">
    <source>
        <dbReference type="ARBA" id="ARBA00023157"/>
    </source>
</evidence>
<keyword evidence="1" id="KW-0378">Hydrolase</keyword>
<dbReference type="AlphaFoldDB" id="A0A395SQZ9"/>
<dbReference type="InterPro" id="IPR029058">
    <property type="entry name" value="AB_hydrolase_fold"/>
</dbReference>
<protein>
    <submittedName>
        <fullName evidence="4">Acetylxylan esterase 2</fullName>
    </submittedName>
</protein>
<dbReference type="Proteomes" id="UP000266234">
    <property type="component" value="Unassembled WGS sequence"/>
</dbReference>
<dbReference type="GO" id="GO:0052689">
    <property type="term" value="F:carboxylic ester hydrolase activity"/>
    <property type="evidence" value="ECO:0007669"/>
    <property type="project" value="UniProtKB-ARBA"/>
</dbReference>
<dbReference type="PANTHER" id="PTHR33630">
    <property type="entry name" value="CUTINASE RV1984C-RELATED-RELATED"/>
    <property type="match status" value="1"/>
</dbReference>
<name>A0A395SQZ9_9HYPO</name>
<dbReference type="InterPro" id="IPR000675">
    <property type="entry name" value="Cutinase/axe"/>
</dbReference>
<gene>
    <name evidence="4" type="ORF">FLONG3_5993</name>
</gene>
<organism evidence="4 5">
    <name type="scientific">Fusarium longipes</name>
    <dbReference type="NCBI Taxonomy" id="694270"/>
    <lineage>
        <taxon>Eukaryota</taxon>
        <taxon>Fungi</taxon>
        <taxon>Dikarya</taxon>
        <taxon>Ascomycota</taxon>
        <taxon>Pezizomycotina</taxon>
        <taxon>Sordariomycetes</taxon>
        <taxon>Hypocreomycetidae</taxon>
        <taxon>Hypocreales</taxon>
        <taxon>Nectriaceae</taxon>
        <taxon>Fusarium</taxon>
    </lineage>
</organism>
<evidence type="ECO:0000313" key="4">
    <source>
        <dbReference type="EMBL" id="RGP74881.1"/>
    </source>
</evidence>
<reference evidence="4 5" key="1">
    <citation type="journal article" date="2018" name="PLoS Pathog.">
        <title>Evolution of structural diversity of trichothecenes, a family of toxins produced by plant pathogenic and entomopathogenic fungi.</title>
        <authorList>
            <person name="Proctor R.H."/>
            <person name="McCormick S.P."/>
            <person name="Kim H.S."/>
            <person name="Cardoza R.E."/>
            <person name="Stanley A.M."/>
            <person name="Lindo L."/>
            <person name="Kelly A."/>
            <person name="Brown D.W."/>
            <person name="Lee T."/>
            <person name="Vaughan M.M."/>
            <person name="Alexander N.J."/>
            <person name="Busman M."/>
            <person name="Gutierrez S."/>
        </authorList>
    </citation>
    <scope>NUCLEOTIDE SEQUENCE [LARGE SCALE GENOMIC DNA]</scope>
    <source>
        <strain evidence="4 5">NRRL 20695</strain>
    </source>
</reference>
<dbReference type="STRING" id="694270.A0A395SQZ9"/>
<comment type="caution">
    <text evidence="4">The sequence shown here is derived from an EMBL/GenBank/DDBJ whole genome shotgun (WGS) entry which is preliminary data.</text>
</comment>
<evidence type="ECO:0000256" key="3">
    <source>
        <dbReference type="SAM" id="SignalP"/>
    </source>
</evidence>
<dbReference type="OrthoDB" id="6020543at2759"/>
<dbReference type="SMART" id="SM01110">
    <property type="entry name" value="Cutinase"/>
    <property type="match status" value="1"/>
</dbReference>
<proteinExistence type="predicted"/>
<sequence>MVSFKLLANLLLGLAVASAECRAKCPSGAHIIAVRGSLEPQGPGKIGKIANKIAERIPDSDIEALVYPALYEPDYVESQTEGVTAMTKLVNNYVKKCPNTKIVILGYSQGAHVTMDVMCGASSKGFPSTMPQPDYIAKQVAAIILLGDPSLVEGQPFHVGSSKGNGVLPRLRPEGCQAIVRKTVSICDAGDPFCEAGSKDLDVHMGYVPVYMDYAVERTLELFNKRFQSDW</sequence>
<dbReference type="Pfam" id="PF01083">
    <property type="entry name" value="Cutinase"/>
    <property type="match status" value="1"/>
</dbReference>
<accession>A0A395SQZ9</accession>
<evidence type="ECO:0000313" key="5">
    <source>
        <dbReference type="Proteomes" id="UP000266234"/>
    </source>
</evidence>
<dbReference type="EMBL" id="PXOG01000129">
    <property type="protein sequence ID" value="RGP74881.1"/>
    <property type="molecule type" value="Genomic_DNA"/>
</dbReference>
<keyword evidence="3" id="KW-0732">Signal</keyword>
<dbReference type="PANTHER" id="PTHR33630:SF9">
    <property type="entry name" value="CUTINASE 4"/>
    <property type="match status" value="1"/>
</dbReference>
<dbReference type="SUPFAM" id="SSF53474">
    <property type="entry name" value="alpha/beta-Hydrolases"/>
    <property type="match status" value="1"/>
</dbReference>
<keyword evidence="2" id="KW-1015">Disulfide bond</keyword>
<dbReference type="Gene3D" id="3.40.50.1820">
    <property type="entry name" value="alpha/beta hydrolase"/>
    <property type="match status" value="1"/>
</dbReference>